<dbReference type="CDD" id="cd14727">
    <property type="entry name" value="ChanN-like"/>
    <property type="match status" value="1"/>
</dbReference>
<proteinExistence type="predicted"/>
<evidence type="ECO:0000256" key="2">
    <source>
        <dbReference type="SAM" id="SignalP"/>
    </source>
</evidence>
<feature type="chain" id="PRO_5046196873" evidence="2">
    <location>
        <begin position="25"/>
        <end position="340"/>
    </location>
</feature>
<sequence>MTNYSHTLVMLTCLLITGCASLPASNPTTVVRPQSQYDSIITNNQGSLLSINGLANELAPADVVVIGEYHGHHGSHLLQSLVQSALYQRRPQQVLSMEQFTLNDQPELDRYLAGQSGEEELIADTNAWPNYKASYRPLIEFSRNRNLPVIAANAPADIVRCVGRKGASYLETLDTAQRQQLPDDPFVDTSAYRKKFSDALGSGHGGDHGGSDGKMTNSTRLENSYKAQLLRDNTMADQVIRALKKYPDHQVIHVTGTFHAEDRLGMVAVLEQKRPDLEVAVVSPVFWRAGENLDNLVEANRQKGDFLYFIQPLPEEYQDRERHRDAIAEQFRNAAELPCD</sequence>
<dbReference type="PIRSF" id="PIRSF020419">
    <property type="entry name" value="Fe_uptake_reg_CjrA_prd"/>
    <property type="match status" value="1"/>
</dbReference>
<dbReference type="RefSeq" id="WP_285390217.1">
    <property type="nucleotide sequence ID" value="NZ_JASSVS010000003.1"/>
</dbReference>
<dbReference type="InterPro" id="IPR007314">
    <property type="entry name" value="Cofac_haem-bd_dom"/>
</dbReference>
<dbReference type="InterPro" id="IPR016773">
    <property type="entry name" value="Fe3_uptake_reg_CjrA_prd"/>
</dbReference>
<gene>
    <name evidence="4" type="ORF">QPM17_08470</name>
</gene>
<evidence type="ECO:0000313" key="4">
    <source>
        <dbReference type="EMBL" id="MDL0431158.1"/>
    </source>
</evidence>
<comment type="caution">
    <text evidence="4">The sequence shown here is derived from an EMBL/GenBank/DDBJ whole genome shotgun (WGS) entry which is preliminary data.</text>
</comment>
<keyword evidence="4" id="KW-0449">Lipoprotein</keyword>
<keyword evidence="2" id="KW-0732">Signal</keyword>
<keyword evidence="5" id="KW-1185">Reference proteome</keyword>
<dbReference type="EMBL" id="JASSVS010000003">
    <property type="protein sequence ID" value="MDL0431158.1"/>
    <property type="molecule type" value="Genomic_DNA"/>
</dbReference>
<accession>A0ABT7IBW9</accession>
<dbReference type="Gene3D" id="3.40.50.11550">
    <property type="match status" value="1"/>
</dbReference>
<feature type="signal peptide" evidence="2">
    <location>
        <begin position="1"/>
        <end position="24"/>
    </location>
</feature>
<feature type="region of interest" description="Disordered" evidence="1">
    <location>
        <begin position="198"/>
        <end position="217"/>
    </location>
</feature>
<evidence type="ECO:0000259" key="3">
    <source>
        <dbReference type="Pfam" id="PF04187"/>
    </source>
</evidence>
<protein>
    <submittedName>
        <fullName evidence="4">ChaN family lipoprotein</fullName>
    </submittedName>
</protein>
<name>A0ABT7IBW9_9GAMM</name>
<dbReference type="Proteomes" id="UP001227964">
    <property type="component" value="Unassembled WGS sequence"/>
</dbReference>
<reference evidence="4 5" key="1">
    <citation type="submission" date="2023-06" db="EMBL/GenBank/DDBJ databases">
        <title>Marinobacter azerbaijanicus a moderately halophilic, isolated from Urmia Lake in Azerbaijan region of Iran.</title>
        <authorList>
            <person name="Sanchez-Porro C."/>
            <person name="Aghdam E.M."/>
            <person name="Saheb S.M."/>
            <person name="Tarhriz V."/>
            <person name="Kazemi E."/>
            <person name="Ammozegar M.A."/>
            <person name="Ventosa A."/>
            <person name="Hejazi M.S."/>
        </authorList>
    </citation>
    <scope>NUCLEOTIDE SEQUENCE [LARGE SCALE GENOMIC DNA]</scope>
    <source>
        <strain evidence="4 5">TBZ242</strain>
    </source>
</reference>
<evidence type="ECO:0000256" key="1">
    <source>
        <dbReference type="SAM" id="MobiDB-lite"/>
    </source>
</evidence>
<dbReference type="Pfam" id="PF04187">
    <property type="entry name" value="Cofac_haem_bdg"/>
    <property type="match status" value="1"/>
</dbReference>
<dbReference type="SUPFAM" id="SSF159501">
    <property type="entry name" value="EreA/ChaN-like"/>
    <property type="match status" value="1"/>
</dbReference>
<feature type="domain" description="Haem-binding uptake Tiki superfamily ChaN" evidence="3">
    <location>
        <begin position="54"/>
        <end position="269"/>
    </location>
</feature>
<evidence type="ECO:0000313" key="5">
    <source>
        <dbReference type="Proteomes" id="UP001227964"/>
    </source>
</evidence>
<organism evidence="4 5">
    <name type="scientific">Marinobacter azerbaijanicus</name>
    <dbReference type="NCBI Taxonomy" id="3050455"/>
    <lineage>
        <taxon>Bacteria</taxon>
        <taxon>Pseudomonadati</taxon>
        <taxon>Pseudomonadota</taxon>
        <taxon>Gammaproteobacteria</taxon>
        <taxon>Pseudomonadales</taxon>
        <taxon>Marinobacteraceae</taxon>
        <taxon>Marinobacter</taxon>
    </lineage>
</organism>